<dbReference type="Gene3D" id="3.40.50.2000">
    <property type="entry name" value="Glycogen Phosphorylase B"/>
    <property type="match status" value="2"/>
</dbReference>
<dbReference type="Proteomes" id="UP001289374">
    <property type="component" value="Unassembled WGS sequence"/>
</dbReference>
<evidence type="ECO:0000313" key="11">
    <source>
        <dbReference type="Proteomes" id="UP001289374"/>
    </source>
</evidence>
<name>A0AAE1W930_9LAMI</name>
<comment type="function">
    <text evidence="7">Catalyzes the glucosylation at the O-5 position of anthocyanidin 3-glucosides to form anthocyanidin 3,5-di-O-glucosides using UDP-glucose as sugar donor. Anthocyanidin 3,5-di-O-glucosides are molecules that are responsible for pigmentation. Also acts on anthocyanidin 3-O-(6-O-malonylglucoside). Much less active with hydroxycinnamoylglucose derivatives. No activity in the absence of the 3-O-glucoside group.</text>
</comment>
<evidence type="ECO:0000256" key="6">
    <source>
        <dbReference type="ARBA" id="ARBA00050360"/>
    </source>
</evidence>
<evidence type="ECO:0000256" key="3">
    <source>
        <dbReference type="ARBA" id="ARBA00022676"/>
    </source>
</evidence>
<dbReference type="PROSITE" id="PS00375">
    <property type="entry name" value="UDPGT"/>
    <property type="match status" value="1"/>
</dbReference>
<keyword evidence="11" id="KW-1185">Reference proteome</keyword>
<evidence type="ECO:0000313" key="10">
    <source>
        <dbReference type="EMBL" id="KAK4389032.1"/>
    </source>
</evidence>
<evidence type="ECO:0000256" key="9">
    <source>
        <dbReference type="RuleBase" id="RU362057"/>
    </source>
</evidence>
<evidence type="ECO:0000256" key="7">
    <source>
        <dbReference type="ARBA" id="ARBA00056922"/>
    </source>
</evidence>
<dbReference type="AlphaFoldDB" id="A0AAE1W930"/>
<dbReference type="GO" id="GO:0102816">
    <property type="term" value="F:UDP-D-glucose:delphinidin 3-O-glucosyl-5-O-caffeoylglucoside -O-beta-D-glucosyltransferase activity"/>
    <property type="evidence" value="ECO:0007669"/>
    <property type="project" value="UniProtKB-EC"/>
</dbReference>
<comment type="similarity">
    <text evidence="2 8">Belongs to the UDP-glycosyltransferase family.</text>
</comment>
<dbReference type="FunFam" id="3.40.50.2000:FF:000057">
    <property type="entry name" value="Glycosyltransferase"/>
    <property type="match status" value="1"/>
</dbReference>
<dbReference type="SUPFAM" id="SSF53756">
    <property type="entry name" value="UDP-Glycosyltransferase/glycogen phosphorylase"/>
    <property type="match status" value="1"/>
</dbReference>
<dbReference type="Pfam" id="PF00201">
    <property type="entry name" value="UDPGT"/>
    <property type="match status" value="1"/>
</dbReference>
<keyword evidence="5" id="KW-0732">Signal</keyword>
<protein>
    <recommendedName>
        <fullName evidence="9">Glycosyltransferase</fullName>
        <ecNumber evidence="9">2.4.1.-</ecNumber>
    </recommendedName>
</protein>
<dbReference type="GO" id="GO:0080044">
    <property type="term" value="F:quercetin 7-O-glucosyltransferase activity"/>
    <property type="evidence" value="ECO:0007669"/>
    <property type="project" value="TreeGrafter"/>
</dbReference>
<keyword evidence="3 8" id="KW-0328">Glycosyltransferase</keyword>
<organism evidence="10 11">
    <name type="scientific">Sesamum angolense</name>
    <dbReference type="NCBI Taxonomy" id="2727404"/>
    <lineage>
        <taxon>Eukaryota</taxon>
        <taxon>Viridiplantae</taxon>
        <taxon>Streptophyta</taxon>
        <taxon>Embryophyta</taxon>
        <taxon>Tracheophyta</taxon>
        <taxon>Spermatophyta</taxon>
        <taxon>Magnoliopsida</taxon>
        <taxon>eudicotyledons</taxon>
        <taxon>Gunneridae</taxon>
        <taxon>Pentapetalae</taxon>
        <taxon>asterids</taxon>
        <taxon>lamiids</taxon>
        <taxon>Lamiales</taxon>
        <taxon>Pedaliaceae</taxon>
        <taxon>Sesamum</taxon>
    </lineage>
</organism>
<dbReference type="PANTHER" id="PTHR11926">
    <property type="entry name" value="GLUCOSYL/GLUCURONOSYL TRANSFERASES"/>
    <property type="match status" value="1"/>
</dbReference>
<gene>
    <name evidence="10" type="ORF">Sango_2240200</name>
</gene>
<comment type="caution">
    <text evidence="10">The sequence shown here is derived from an EMBL/GenBank/DDBJ whole genome shotgun (WGS) entry which is preliminary data.</text>
</comment>
<dbReference type="EC" id="2.4.1.-" evidence="9"/>
<keyword evidence="4 8" id="KW-0808">Transferase</keyword>
<comment type="catalytic activity">
    <reaction evidence="6">
        <text>an anthocyanidin 3-O-beta-D-glucoside + UDP-alpha-D-glucose = an anthocyanidin 3,5-di-O-beta-D-glucoside + UDP + 2 H(+)</text>
        <dbReference type="Rhea" id="RHEA:35423"/>
        <dbReference type="ChEBI" id="CHEBI:15378"/>
        <dbReference type="ChEBI" id="CHEBI:16307"/>
        <dbReference type="ChEBI" id="CHEBI:57503"/>
        <dbReference type="ChEBI" id="CHEBI:58223"/>
        <dbReference type="ChEBI" id="CHEBI:58885"/>
        <dbReference type="EC" id="2.4.1.298"/>
    </reaction>
</comment>
<accession>A0AAE1W930</accession>
<dbReference type="FunFam" id="3.40.50.2000:FF:000019">
    <property type="entry name" value="Glycosyltransferase"/>
    <property type="match status" value="1"/>
</dbReference>
<evidence type="ECO:0000256" key="4">
    <source>
        <dbReference type="ARBA" id="ARBA00022679"/>
    </source>
</evidence>
<reference evidence="10" key="1">
    <citation type="submission" date="2020-06" db="EMBL/GenBank/DDBJ databases">
        <authorList>
            <person name="Li T."/>
            <person name="Hu X."/>
            <person name="Zhang T."/>
            <person name="Song X."/>
            <person name="Zhang H."/>
            <person name="Dai N."/>
            <person name="Sheng W."/>
            <person name="Hou X."/>
            <person name="Wei L."/>
        </authorList>
    </citation>
    <scope>NUCLEOTIDE SEQUENCE</scope>
    <source>
        <strain evidence="10">K16</strain>
        <tissue evidence="10">Leaf</tissue>
    </source>
</reference>
<dbReference type="InterPro" id="IPR035595">
    <property type="entry name" value="UDP_glycos_trans_CS"/>
</dbReference>
<dbReference type="CDD" id="cd03784">
    <property type="entry name" value="GT1_Gtf-like"/>
    <property type="match status" value="1"/>
</dbReference>
<evidence type="ECO:0000256" key="5">
    <source>
        <dbReference type="ARBA" id="ARBA00022729"/>
    </source>
</evidence>
<dbReference type="EMBL" id="JACGWL010000013">
    <property type="protein sequence ID" value="KAK4389032.1"/>
    <property type="molecule type" value="Genomic_DNA"/>
</dbReference>
<comment type="pathway">
    <text evidence="1">Pigment biosynthesis; anthocyanin biosynthesis.</text>
</comment>
<evidence type="ECO:0000256" key="2">
    <source>
        <dbReference type="ARBA" id="ARBA00009995"/>
    </source>
</evidence>
<evidence type="ECO:0000256" key="8">
    <source>
        <dbReference type="RuleBase" id="RU003718"/>
    </source>
</evidence>
<evidence type="ECO:0000256" key="1">
    <source>
        <dbReference type="ARBA" id="ARBA00004935"/>
    </source>
</evidence>
<sequence>MPEIKMDKREENRQKPHCLLLPYPLQGHINPMLQFSKRLSHKGIRITLAATKYLFKTTQQFSGSISVETFSDGFDEGQGDVELDPYLARFEQVGTETLSELLDKLRDTGRPVDCVIYDPFLPWAVVVAKKHGLVGAAFFTQSSSVNSIYYNVYKGPLKVPLLDKEIVVTGLPLLDISDVPSFLRDQDSHPGSLELVLNQFRNVEEADFVFVNSFYELEEEVIETMAKFFRVKAIGPTLPSMYLDKRLSDDREYGLSIYNPDTEACMEWLNQRQPESVVYVSFGSIAELGDEQMEEVAWGLRLSNKHFLWVVRSSEEPKLPKDFAKESSEMGLIVSWCPQLDVLAHEAVCCFVTHCGWNSTLEALSLGVPMVAMPQWSDQTTNSKFVIDVWKMGVRAKSDDNGVVSRETIAGCIKDVMEGERGEEIKKNAGKWKELAREAVDEGGSSDKNIQDFVSGLCSNRLPLRFKSNSQIHK</sequence>
<dbReference type="GO" id="GO:0080043">
    <property type="term" value="F:quercetin 3-O-glucosyltransferase activity"/>
    <property type="evidence" value="ECO:0007669"/>
    <property type="project" value="TreeGrafter"/>
</dbReference>
<dbReference type="PANTHER" id="PTHR11926:SF1553">
    <property type="entry name" value="GLYCOSYLTRANSFERASE"/>
    <property type="match status" value="1"/>
</dbReference>
<proteinExistence type="inferred from homology"/>
<reference evidence="10" key="2">
    <citation type="journal article" date="2024" name="Plant">
        <title>Genomic evolution and insights into agronomic trait innovations of Sesamum species.</title>
        <authorList>
            <person name="Miao H."/>
            <person name="Wang L."/>
            <person name="Qu L."/>
            <person name="Liu H."/>
            <person name="Sun Y."/>
            <person name="Le M."/>
            <person name="Wang Q."/>
            <person name="Wei S."/>
            <person name="Zheng Y."/>
            <person name="Lin W."/>
            <person name="Duan Y."/>
            <person name="Cao H."/>
            <person name="Xiong S."/>
            <person name="Wang X."/>
            <person name="Wei L."/>
            <person name="Li C."/>
            <person name="Ma Q."/>
            <person name="Ju M."/>
            <person name="Zhao R."/>
            <person name="Li G."/>
            <person name="Mu C."/>
            <person name="Tian Q."/>
            <person name="Mei H."/>
            <person name="Zhang T."/>
            <person name="Gao T."/>
            <person name="Zhang H."/>
        </authorList>
    </citation>
    <scope>NUCLEOTIDE SEQUENCE</scope>
    <source>
        <strain evidence="10">K16</strain>
    </source>
</reference>
<dbReference type="InterPro" id="IPR002213">
    <property type="entry name" value="UDP_glucos_trans"/>
</dbReference>